<protein>
    <submittedName>
        <fullName evidence="1">Uncharacterized protein</fullName>
    </submittedName>
</protein>
<name>A0ABR2Q0S0_9ROSI</name>
<organism evidence="1 2">
    <name type="scientific">Hibiscus sabdariffa</name>
    <name type="common">roselle</name>
    <dbReference type="NCBI Taxonomy" id="183260"/>
    <lineage>
        <taxon>Eukaryota</taxon>
        <taxon>Viridiplantae</taxon>
        <taxon>Streptophyta</taxon>
        <taxon>Embryophyta</taxon>
        <taxon>Tracheophyta</taxon>
        <taxon>Spermatophyta</taxon>
        <taxon>Magnoliopsida</taxon>
        <taxon>eudicotyledons</taxon>
        <taxon>Gunneridae</taxon>
        <taxon>Pentapetalae</taxon>
        <taxon>rosids</taxon>
        <taxon>malvids</taxon>
        <taxon>Malvales</taxon>
        <taxon>Malvaceae</taxon>
        <taxon>Malvoideae</taxon>
        <taxon>Hibiscus</taxon>
    </lineage>
</organism>
<sequence length="83" mass="9297">MEDDDVHSLDDDDVEVVTTIATKGNSLDVEDDVWATSVAKHRTRLVDEPSVYGYVELELNQHEPNQLEPICSAFEPRAKGVQN</sequence>
<keyword evidence="2" id="KW-1185">Reference proteome</keyword>
<dbReference type="Proteomes" id="UP001396334">
    <property type="component" value="Unassembled WGS sequence"/>
</dbReference>
<comment type="caution">
    <text evidence="1">The sequence shown here is derived from an EMBL/GenBank/DDBJ whole genome shotgun (WGS) entry which is preliminary data.</text>
</comment>
<accession>A0ABR2Q0S0</accession>
<evidence type="ECO:0000313" key="2">
    <source>
        <dbReference type="Proteomes" id="UP001396334"/>
    </source>
</evidence>
<proteinExistence type="predicted"/>
<evidence type="ECO:0000313" key="1">
    <source>
        <dbReference type="EMBL" id="KAK8994067.1"/>
    </source>
</evidence>
<gene>
    <name evidence="1" type="ORF">V6N11_008273</name>
</gene>
<dbReference type="EMBL" id="JBBPBN010000048">
    <property type="protein sequence ID" value="KAK8994067.1"/>
    <property type="molecule type" value="Genomic_DNA"/>
</dbReference>
<reference evidence="1 2" key="1">
    <citation type="journal article" date="2024" name="G3 (Bethesda)">
        <title>Genome assembly of Hibiscus sabdariffa L. provides insights into metabolisms of medicinal natural products.</title>
        <authorList>
            <person name="Kim T."/>
        </authorList>
    </citation>
    <scope>NUCLEOTIDE SEQUENCE [LARGE SCALE GENOMIC DNA]</scope>
    <source>
        <strain evidence="1">TK-2024</strain>
        <tissue evidence="1">Old leaves</tissue>
    </source>
</reference>